<dbReference type="EMBL" id="JABAYA010000006">
    <property type="protein sequence ID" value="KAF7731949.1"/>
    <property type="molecule type" value="Genomic_DNA"/>
</dbReference>
<dbReference type="Gene3D" id="3.30.60.90">
    <property type="match status" value="1"/>
</dbReference>
<dbReference type="PANTHER" id="PTHR12480">
    <property type="entry name" value="ARGININE DEMETHYLASE AND LYSYL-HYDROXYLASE JMJD"/>
    <property type="match status" value="1"/>
</dbReference>
<organism evidence="6 7">
    <name type="scientific">Apophysomyces ossiformis</name>
    <dbReference type="NCBI Taxonomy" id="679940"/>
    <lineage>
        <taxon>Eukaryota</taxon>
        <taxon>Fungi</taxon>
        <taxon>Fungi incertae sedis</taxon>
        <taxon>Mucoromycota</taxon>
        <taxon>Mucoromycotina</taxon>
        <taxon>Mucoromycetes</taxon>
        <taxon>Mucorales</taxon>
        <taxon>Mucorineae</taxon>
        <taxon>Mucoraceae</taxon>
        <taxon>Apophysomyces</taxon>
    </lineage>
</organism>
<dbReference type="GO" id="GO:0008270">
    <property type="term" value="F:zinc ion binding"/>
    <property type="evidence" value="ECO:0007669"/>
    <property type="project" value="UniProtKB-KW"/>
</dbReference>
<dbReference type="GO" id="GO:0005737">
    <property type="term" value="C:cytoplasm"/>
    <property type="evidence" value="ECO:0007669"/>
    <property type="project" value="TreeGrafter"/>
</dbReference>
<dbReference type="PANTHER" id="PTHR12480:SF35">
    <property type="entry name" value="TRANSCRIPTION FACTOR JUMONJI, JMJC DOMAIN-CONTAINING PROTEIN"/>
    <property type="match status" value="1"/>
</dbReference>
<keyword evidence="2" id="KW-0863">Zinc-finger</keyword>
<feature type="domain" description="JmjC" evidence="5">
    <location>
        <begin position="172"/>
        <end position="355"/>
    </location>
</feature>
<dbReference type="InterPro" id="IPR003347">
    <property type="entry name" value="JmjC_dom"/>
</dbReference>
<protein>
    <recommendedName>
        <fullName evidence="5">JmjC domain-containing protein</fullName>
    </recommendedName>
</protein>
<evidence type="ECO:0000256" key="1">
    <source>
        <dbReference type="ARBA" id="ARBA00022723"/>
    </source>
</evidence>
<evidence type="ECO:0000256" key="3">
    <source>
        <dbReference type="ARBA" id="ARBA00022833"/>
    </source>
</evidence>
<reference evidence="6" key="1">
    <citation type="submission" date="2020-01" db="EMBL/GenBank/DDBJ databases">
        <title>Genome Sequencing of Three Apophysomyces-Like Fungal Strains Confirms a Novel Fungal Genus in the Mucoromycota with divergent Burkholderia-like Endosymbiotic Bacteria.</title>
        <authorList>
            <person name="Stajich J.E."/>
            <person name="Macias A.M."/>
            <person name="Carter-House D."/>
            <person name="Lovett B."/>
            <person name="Kasson L.R."/>
            <person name="Berry K."/>
            <person name="Grigoriev I."/>
            <person name="Chang Y."/>
            <person name="Spatafora J."/>
            <person name="Kasson M.T."/>
        </authorList>
    </citation>
    <scope>NUCLEOTIDE SEQUENCE</scope>
    <source>
        <strain evidence="6">NRRL A-21654</strain>
    </source>
</reference>
<sequence>MPKIRIFESEKRLRAPFVAVARVDIRSFKDLTELQSFIHEQCVIKGLPLVISNMHTLPAWKAEQLDLDHLIRENGTTKIEVLDVNSKIIKDQTLANFIQSIRKAEEHNCSIRESCEHISSDDEEEDMDNTPQNSKAKRKYTKRRSDNARQKNKRKATLVKKRALYAKDISCSRTYQQALSSLVPEFLHPLGSQDLFACLDESLRAENLMCYLGNSGSGTPLHRDICGTFGHNLMTYAESNGYAEWYIIEGQHRDTLCEILQPRKTGTKEGQTDDGKRPMNSFLESDRAWLFQNTYRSVNINVKTHVAIQRPGDLVLIPSLCYHQVRNVGISMKVAWNRTTAYTLRLALEDQLPIYRKIVRPEIYRCKAMVFYALQNWINIIKSYQLAKKNGNKTADVPALFQNEESFLENCRILLHLYERRVIGPETIERIELEDVDDSDIVQDMRSEHDAYTSTCDFCHCDIFYRYYHCDKCENYDLCLDCYSKGRCCQHMDQMVMHQTSLKSLEEYLHLYKDLIDCVNSLFGKKCLFNRLASESSIRPSSEYSLATVCRRMERYRGRNGPLSNLFKCGHCGAVHSLFMIHSRNVDIYTIFARRSCYLLDTSAINSPVFTCEKCTNHCNGCYTLPNHQRDQVKIFYYQDPDTDPRNWGGLHDKGLYMSCHWPDRVRTSIRSDENDQVIYELDNESLEDIQGCVIAALIPHLTKKALRMFGEREGAQKVVRCVNDISKRWTKIIRKSVGSFQQHDDQPMARFSLGQHQFWEPEDELLIHMQKVSVSLPTGTLETGKRDIKEEVEDLSTKTHKRRKKDRKENELTIPSIMLTPRQEKLKQKKNKTV</sequence>
<evidence type="ECO:0000313" key="7">
    <source>
        <dbReference type="Proteomes" id="UP000605846"/>
    </source>
</evidence>
<keyword evidence="7" id="KW-1185">Reference proteome</keyword>
<proteinExistence type="predicted"/>
<dbReference type="AlphaFoldDB" id="A0A8H7C0M2"/>
<feature type="region of interest" description="Disordered" evidence="4">
    <location>
        <begin position="795"/>
        <end position="835"/>
    </location>
</feature>
<accession>A0A8H7C0M2</accession>
<name>A0A8H7C0M2_9FUNG</name>
<dbReference type="PROSITE" id="PS51184">
    <property type="entry name" value="JMJC"/>
    <property type="match status" value="1"/>
</dbReference>
<comment type="caution">
    <text evidence="6">The sequence shown here is derived from an EMBL/GenBank/DDBJ whole genome shotgun (WGS) entry which is preliminary data.</text>
</comment>
<evidence type="ECO:0000313" key="6">
    <source>
        <dbReference type="EMBL" id="KAF7731949.1"/>
    </source>
</evidence>
<dbReference type="Pfam" id="PF02373">
    <property type="entry name" value="JmjC"/>
    <property type="match status" value="1"/>
</dbReference>
<dbReference type="Gene3D" id="2.60.120.650">
    <property type="entry name" value="Cupin"/>
    <property type="match status" value="1"/>
</dbReference>
<evidence type="ECO:0000259" key="5">
    <source>
        <dbReference type="PROSITE" id="PS51184"/>
    </source>
</evidence>
<gene>
    <name evidence="6" type="ORF">EC973_007780</name>
</gene>
<dbReference type="OrthoDB" id="298344at2759"/>
<evidence type="ECO:0000256" key="2">
    <source>
        <dbReference type="ARBA" id="ARBA00022771"/>
    </source>
</evidence>
<dbReference type="SMART" id="SM00558">
    <property type="entry name" value="JmjC"/>
    <property type="match status" value="1"/>
</dbReference>
<dbReference type="SUPFAM" id="SSF57850">
    <property type="entry name" value="RING/U-box"/>
    <property type="match status" value="1"/>
</dbReference>
<dbReference type="InterPro" id="IPR043145">
    <property type="entry name" value="Znf_ZZ_sf"/>
</dbReference>
<evidence type="ECO:0000256" key="4">
    <source>
        <dbReference type="SAM" id="MobiDB-lite"/>
    </source>
</evidence>
<keyword evidence="1" id="KW-0479">Metal-binding</keyword>
<keyword evidence="3" id="KW-0862">Zinc</keyword>
<dbReference type="Proteomes" id="UP000605846">
    <property type="component" value="Unassembled WGS sequence"/>
</dbReference>
<dbReference type="SUPFAM" id="SSF51197">
    <property type="entry name" value="Clavaminate synthase-like"/>
    <property type="match status" value="1"/>
</dbReference>
<dbReference type="InterPro" id="IPR050910">
    <property type="entry name" value="JMJD6_ArgDemeth/LysHydrox"/>
</dbReference>
<feature type="region of interest" description="Disordered" evidence="4">
    <location>
        <begin position="119"/>
        <end position="156"/>
    </location>
</feature>